<evidence type="ECO:0000256" key="1">
    <source>
        <dbReference type="ARBA" id="ARBA00000900"/>
    </source>
</evidence>
<evidence type="ECO:0000256" key="6">
    <source>
        <dbReference type="ARBA" id="ARBA00022692"/>
    </source>
</evidence>
<dbReference type="EMBL" id="JACEGQ020000017">
    <property type="protein sequence ID" value="KAH8484089.1"/>
    <property type="molecule type" value="Genomic_DNA"/>
</dbReference>
<sequence>MGPQYRKLLLFDSSDDCKQICETADDPGECTDNCIVGFDAYQSFRECLRSCNGTTMDDCDDCFDCLDAPTSSQHHKLGKIALAMIVLSAIAFVLACCVIYVKFIRKRRRRSSSQQEDDEEEQRIETRDQLVDQDQGPVVDHPIWYIRTVGLHPSVISSITVCKYKSGDGLVEGTECSVCLNEFQDDETLRLLPKCSHAFHIPCIDTWLRSHTNCPLCRAPIVTNTDEATSSQANLGNTSSGEETQIEVLEDDQESDREREGRDGEQRIVTEEESRFQNENLNGEEDGIQQLRRSVSLDSLSAFKIIQALANVLPVVESDRNSDAGRAGIGNESTREIVQNRGVRNQNLMKSMAATSFGRSFRIGPSSLKRSLSCSGKFFLSRACRNRNSGLPS</sequence>
<feature type="transmembrane region" description="Helical" evidence="16">
    <location>
        <begin position="80"/>
        <end position="101"/>
    </location>
</feature>
<evidence type="ECO:0000256" key="11">
    <source>
        <dbReference type="ARBA" id="ARBA00022989"/>
    </source>
</evidence>
<dbReference type="SMART" id="SM00184">
    <property type="entry name" value="RING"/>
    <property type="match status" value="1"/>
</dbReference>
<dbReference type="Proteomes" id="UP000807159">
    <property type="component" value="Chromosome 17"/>
</dbReference>
<evidence type="ECO:0000256" key="8">
    <source>
        <dbReference type="ARBA" id="ARBA00022771"/>
    </source>
</evidence>
<comment type="caution">
    <text evidence="18">The sequence shown here is derived from an EMBL/GenBank/DDBJ whole genome shotgun (WGS) entry which is preliminary data.</text>
</comment>
<dbReference type="AlphaFoldDB" id="A0A8T2WS18"/>
<evidence type="ECO:0000256" key="12">
    <source>
        <dbReference type="ARBA" id="ARBA00023136"/>
    </source>
</evidence>
<dbReference type="Gene3D" id="3.30.40.10">
    <property type="entry name" value="Zinc/RING finger domain, C3HC4 (zinc finger)"/>
    <property type="match status" value="1"/>
</dbReference>
<dbReference type="InterPro" id="IPR044600">
    <property type="entry name" value="ATL1/ATL16-like"/>
</dbReference>
<comment type="similarity">
    <text evidence="13">Belongs to the RING-type zinc finger family. ATL subfamily.</text>
</comment>
<dbReference type="GO" id="GO:0008270">
    <property type="term" value="F:zinc ion binding"/>
    <property type="evidence" value="ECO:0007669"/>
    <property type="project" value="UniProtKB-KW"/>
</dbReference>
<keyword evidence="7" id="KW-0479">Metal-binding</keyword>
<name>A0A8T2WS18_POPDE</name>
<protein>
    <recommendedName>
        <fullName evidence="4">RING-type E3 ubiquitin transferase</fullName>
        <ecNumber evidence="4">2.3.2.27</ecNumber>
    </recommendedName>
</protein>
<feature type="compositionally biased region" description="Basic and acidic residues" evidence="15">
    <location>
        <begin position="256"/>
        <end position="276"/>
    </location>
</feature>
<dbReference type="GO" id="GO:0016020">
    <property type="term" value="C:membrane"/>
    <property type="evidence" value="ECO:0007669"/>
    <property type="project" value="UniProtKB-SubCell"/>
</dbReference>
<comment type="subcellular location">
    <subcellularLocation>
        <location evidence="2">Membrane</location>
        <topology evidence="2">Single-pass membrane protein</topology>
    </subcellularLocation>
</comment>
<evidence type="ECO:0000256" key="9">
    <source>
        <dbReference type="ARBA" id="ARBA00022786"/>
    </source>
</evidence>
<dbReference type="GO" id="GO:0061630">
    <property type="term" value="F:ubiquitin protein ligase activity"/>
    <property type="evidence" value="ECO:0007669"/>
    <property type="project" value="UniProtKB-EC"/>
</dbReference>
<feature type="region of interest" description="Disordered" evidence="15">
    <location>
        <begin position="111"/>
        <end position="131"/>
    </location>
</feature>
<dbReference type="Pfam" id="PF13639">
    <property type="entry name" value="zf-RING_2"/>
    <property type="match status" value="1"/>
</dbReference>
<keyword evidence="9" id="KW-0833">Ubl conjugation pathway</keyword>
<keyword evidence="10" id="KW-0862">Zinc</keyword>
<dbReference type="FunFam" id="3.30.40.10:FF:000233">
    <property type="entry name" value="RING-H2 finger protein ATL54"/>
    <property type="match status" value="1"/>
</dbReference>
<evidence type="ECO:0000256" key="7">
    <source>
        <dbReference type="ARBA" id="ARBA00022723"/>
    </source>
</evidence>
<evidence type="ECO:0000259" key="17">
    <source>
        <dbReference type="PROSITE" id="PS50089"/>
    </source>
</evidence>
<keyword evidence="5" id="KW-0808">Transferase</keyword>
<dbReference type="CDD" id="cd16461">
    <property type="entry name" value="RING-H2_EL5-like"/>
    <property type="match status" value="1"/>
</dbReference>
<dbReference type="PANTHER" id="PTHR46913:SF19">
    <property type="entry name" value="RING-TYPE E3 UBIQUITIN TRANSFERASE"/>
    <property type="match status" value="1"/>
</dbReference>
<evidence type="ECO:0000256" key="15">
    <source>
        <dbReference type="SAM" id="MobiDB-lite"/>
    </source>
</evidence>
<gene>
    <name evidence="18" type="ORF">H0E87_028496</name>
</gene>
<evidence type="ECO:0000256" key="16">
    <source>
        <dbReference type="SAM" id="Phobius"/>
    </source>
</evidence>
<evidence type="ECO:0000256" key="2">
    <source>
        <dbReference type="ARBA" id="ARBA00004167"/>
    </source>
</evidence>
<dbReference type="InterPro" id="IPR001841">
    <property type="entry name" value="Znf_RING"/>
</dbReference>
<feature type="compositionally biased region" description="Acidic residues" evidence="15">
    <location>
        <begin position="244"/>
        <end position="255"/>
    </location>
</feature>
<dbReference type="SMART" id="SM01197">
    <property type="entry name" value="FANCL_C"/>
    <property type="match status" value="1"/>
</dbReference>
<evidence type="ECO:0000256" key="13">
    <source>
        <dbReference type="ARBA" id="ARBA00024209"/>
    </source>
</evidence>
<keyword evidence="8 14" id="KW-0863">Zinc-finger</keyword>
<dbReference type="SUPFAM" id="SSF57850">
    <property type="entry name" value="RING/U-box"/>
    <property type="match status" value="1"/>
</dbReference>
<keyword evidence="6 16" id="KW-0812">Transmembrane</keyword>
<reference evidence="18" key="1">
    <citation type="journal article" date="2021" name="J. Hered.">
        <title>Genome Assembly of Salicaceae Populus deltoides (Eastern Cottonwood) I-69 Based on Nanopore Sequencing and Hi-C Technologies.</title>
        <authorList>
            <person name="Bai S."/>
            <person name="Wu H."/>
            <person name="Zhang J."/>
            <person name="Pan Z."/>
            <person name="Zhao W."/>
            <person name="Li Z."/>
            <person name="Tong C."/>
        </authorList>
    </citation>
    <scope>NUCLEOTIDE SEQUENCE</scope>
    <source>
        <tissue evidence="18">Leaf</tissue>
    </source>
</reference>
<evidence type="ECO:0000313" key="18">
    <source>
        <dbReference type="EMBL" id="KAH8484089.1"/>
    </source>
</evidence>
<dbReference type="PROSITE" id="PS50089">
    <property type="entry name" value="ZF_RING_2"/>
    <property type="match status" value="1"/>
</dbReference>
<proteinExistence type="inferred from homology"/>
<evidence type="ECO:0000256" key="10">
    <source>
        <dbReference type="ARBA" id="ARBA00022833"/>
    </source>
</evidence>
<dbReference type="PANTHER" id="PTHR46913">
    <property type="entry name" value="RING-H2 FINGER PROTEIN ATL16"/>
    <property type="match status" value="1"/>
</dbReference>
<evidence type="ECO:0000256" key="4">
    <source>
        <dbReference type="ARBA" id="ARBA00012483"/>
    </source>
</evidence>
<feature type="region of interest" description="Disordered" evidence="15">
    <location>
        <begin position="228"/>
        <end position="283"/>
    </location>
</feature>
<keyword evidence="19" id="KW-1185">Reference proteome</keyword>
<evidence type="ECO:0000256" key="3">
    <source>
        <dbReference type="ARBA" id="ARBA00004906"/>
    </source>
</evidence>
<feature type="compositionally biased region" description="Polar residues" evidence="15">
    <location>
        <begin position="228"/>
        <end position="243"/>
    </location>
</feature>
<comment type="catalytic activity">
    <reaction evidence="1">
        <text>S-ubiquitinyl-[E2 ubiquitin-conjugating enzyme]-L-cysteine + [acceptor protein]-L-lysine = [E2 ubiquitin-conjugating enzyme]-L-cysteine + N(6)-ubiquitinyl-[acceptor protein]-L-lysine.</text>
        <dbReference type="EC" id="2.3.2.27"/>
    </reaction>
</comment>
<organism evidence="18 19">
    <name type="scientific">Populus deltoides</name>
    <name type="common">Eastern poplar</name>
    <name type="synonym">Eastern cottonwood</name>
    <dbReference type="NCBI Taxonomy" id="3696"/>
    <lineage>
        <taxon>Eukaryota</taxon>
        <taxon>Viridiplantae</taxon>
        <taxon>Streptophyta</taxon>
        <taxon>Embryophyta</taxon>
        <taxon>Tracheophyta</taxon>
        <taxon>Spermatophyta</taxon>
        <taxon>Magnoliopsida</taxon>
        <taxon>eudicotyledons</taxon>
        <taxon>Gunneridae</taxon>
        <taxon>Pentapetalae</taxon>
        <taxon>rosids</taxon>
        <taxon>fabids</taxon>
        <taxon>Malpighiales</taxon>
        <taxon>Salicaceae</taxon>
        <taxon>Saliceae</taxon>
        <taxon>Populus</taxon>
    </lineage>
</organism>
<evidence type="ECO:0000313" key="19">
    <source>
        <dbReference type="Proteomes" id="UP000807159"/>
    </source>
</evidence>
<feature type="domain" description="RING-type" evidence="17">
    <location>
        <begin position="176"/>
        <end position="218"/>
    </location>
</feature>
<evidence type="ECO:0000256" key="5">
    <source>
        <dbReference type="ARBA" id="ARBA00022679"/>
    </source>
</evidence>
<keyword evidence="11 16" id="KW-1133">Transmembrane helix</keyword>
<accession>A0A8T2WS18</accession>
<comment type="pathway">
    <text evidence="3">Protein modification; protein ubiquitination.</text>
</comment>
<dbReference type="InterPro" id="IPR013083">
    <property type="entry name" value="Znf_RING/FYVE/PHD"/>
</dbReference>
<evidence type="ECO:0000256" key="14">
    <source>
        <dbReference type="PROSITE-ProRule" id="PRU00175"/>
    </source>
</evidence>
<dbReference type="EC" id="2.3.2.27" evidence="4"/>
<keyword evidence="12 16" id="KW-0472">Membrane</keyword>
<dbReference type="GO" id="GO:0016567">
    <property type="term" value="P:protein ubiquitination"/>
    <property type="evidence" value="ECO:0007669"/>
    <property type="project" value="InterPro"/>
</dbReference>